<dbReference type="EMBL" id="NWSH01000868">
    <property type="protein sequence ID" value="PCG73790.1"/>
    <property type="molecule type" value="Genomic_DNA"/>
</dbReference>
<gene>
    <name evidence="2" type="ORF">B5V51_14396</name>
    <name evidence="1" type="ORF">B5V51_7327</name>
</gene>
<sequence>MSFMLACREIRPALLQHDRPWCPRLSTASPQWQRCGATQGAPNRRHVAMRNVVSSSIVPMLADGIACNQRPDSHSPTANKRARSAALLHVSNRLFRIVLQSGPSHCL</sequence>
<accession>A0A2A4J4P0</accession>
<dbReference type="EMBL" id="NWSH01003236">
    <property type="protein sequence ID" value="PCG66706.1"/>
    <property type="molecule type" value="Genomic_DNA"/>
</dbReference>
<protein>
    <submittedName>
        <fullName evidence="1">Uncharacterized protein</fullName>
    </submittedName>
</protein>
<proteinExistence type="predicted"/>
<evidence type="ECO:0000313" key="1">
    <source>
        <dbReference type="EMBL" id="PCG66706.1"/>
    </source>
</evidence>
<organism evidence="1">
    <name type="scientific">Heliothis virescens</name>
    <name type="common">Tobacco budworm moth</name>
    <dbReference type="NCBI Taxonomy" id="7102"/>
    <lineage>
        <taxon>Eukaryota</taxon>
        <taxon>Metazoa</taxon>
        <taxon>Ecdysozoa</taxon>
        <taxon>Arthropoda</taxon>
        <taxon>Hexapoda</taxon>
        <taxon>Insecta</taxon>
        <taxon>Pterygota</taxon>
        <taxon>Neoptera</taxon>
        <taxon>Endopterygota</taxon>
        <taxon>Lepidoptera</taxon>
        <taxon>Glossata</taxon>
        <taxon>Ditrysia</taxon>
        <taxon>Noctuoidea</taxon>
        <taxon>Noctuidae</taxon>
        <taxon>Heliothinae</taxon>
        <taxon>Heliothis</taxon>
    </lineage>
</organism>
<comment type="caution">
    <text evidence="1">The sequence shown here is derived from an EMBL/GenBank/DDBJ whole genome shotgun (WGS) entry which is preliminary data.</text>
</comment>
<name>A0A2A4J4P0_HELVI</name>
<dbReference type="AlphaFoldDB" id="A0A2A4J4P0"/>
<reference evidence="1" key="1">
    <citation type="submission" date="2017-09" db="EMBL/GenBank/DDBJ databases">
        <title>Contemporary evolution of a Lepidopteran species, Heliothis virescens, in response to modern agricultural practices.</title>
        <authorList>
            <person name="Fritz M.L."/>
            <person name="Deyonke A.M."/>
            <person name="Papanicolaou A."/>
            <person name="Micinski S."/>
            <person name="Westbrook J."/>
            <person name="Gould F."/>
        </authorList>
    </citation>
    <scope>NUCLEOTIDE SEQUENCE [LARGE SCALE GENOMIC DNA]</scope>
    <source>
        <strain evidence="1">HvINT-</strain>
        <tissue evidence="1">Whole body</tissue>
    </source>
</reference>
<evidence type="ECO:0000313" key="2">
    <source>
        <dbReference type="EMBL" id="PCG73790.1"/>
    </source>
</evidence>